<gene>
    <name evidence="4" type="ORF">TSA66_10820</name>
</gene>
<dbReference type="GO" id="GO:0008972">
    <property type="term" value="F:phosphomethylpyrimidine kinase activity"/>
    <property type="evidence" value="ECO:0007669"/>
    <property type="project" value="InterPro"/>
</dbReference>
<dbReference type="GO" id="GO:0005829">
    <property type="term" value="C:cytosol"/>
    <property type="evidence" value="ECO:0007669"/>
    <property type="project" value="TreeGrafter"/>
</dbReference>
<dbReference type="CDD" id="cd01169">
    <property type="entry name" value="HMPP_kinase"/>
    <property type="match status" value="1"/>
</dbReference>
<comment type="pathway">
    <text evidence="1">Cofactor biosynthesis; thiamine diphosphate biosynthesis.</text>
</comment>
<dbReference type="InterPro" id="IPR004399">
    <property type="entry name" value="HMP/HMP-P_kinase_dom"/>
</dbReference>
<keyword evidence="4" id="KW-0808">Transferase</keyword>
<organism evidence="4 5">
    <name type="scientific">Noviherbaspirillum autotrophicum</name>
    <dbReference type="NCBI Taxonomy" id="709839"/>
    <lineage>
        <taxon>Bacteria</taxon>
        <taxon>Pseudomonadati</taxon>
        <taxon>Pseudomonadota</taxon>
        <taxon>Betaproteobacteria</taxon>
        <taxon>Burkholderiales</taxon>
        <taxon>Oxalobacteraceae</taxon>
        <taxon>Noviherbaspirillum</taxon>
    </lineage>
</organism>
<dbReference type="InterPro" id="IPR013749">
    <property type="entry name" value="PM/HMP-P_kinase-1"/>
</dbReference>
<dbReference type="UniPathway" id="UPA00060">
    <property type="reaction ID" value="UER00138"/>
</dbReference>
<dbReference type="PANTHER" id="PTHR20858:SF17">
    <property type="entry name" value="HYDROXYMETHYLPYRIMIDINE_PHOSPHOMETHYLPYRIMIDINE KINASE THI20-RELATED"/>
    <property type="match status" value="1"/>
</dbReference>
<proteinExistence type="predicted"/>
<dbReference type="SUPFAM" id="SSF53613">
    <property type="entry name" value="Ribokinase-like"/>
    <property type="match status" value="1"/>
</dbReference>
<evidence type="ECO:0000313" key="5">
    <source>
        <dbReference type="Proteomes" id="UP000031572"/>
    </source>
</evidence>
<dbReference type="RefSeq" id="WP_040040017.1">
    <property type="nucleotide sequence ID" value="NZ_JWJG01000028.1"/>
</dbReference>
<dbReference type="EC" id="2.7.1.49" evidence="2"/>
<dbReference type="Proteomes" id="UP000031572">
    <property type="component" value="Unassembled WGS sequence"/>
</dbReference>
<dbReference type="PANTHER" id="PTHR20858">
    <property type="entry name" value="PHOSPHOMETHYLPYRIMIDINE KINASE"/>
    <property type="match status" value="1"/>
</dbReference>
<dbReference type="EMBL" id="JWJG01000028">
    <property type="protein sequence ID" value="KIF81193.1"/>
    <property type="molecule type" value="Genomic_DNA"/>
</dbReference>
<dbReference type="Pfam" id="PF08543">
    <property type="entry name" value="Phos_pyr_kin"/>
    <property type="match status" value="1"/>
</dbReference>
<evidence type="ECO:0000259" key="3">
    <source>
        <dbReference type="Pfam" id="PF08543"/>
    </source>
</evidence>
<dbReference type="Gene3D" id="3.40.1190.20">
    <property type="match status" value="1"/>
</dbReference>
<dbReference type="GO" id="GO:0009228">
    <property type="term" value="P:thiamine biosynthetic process"/>
    <property type="evidence" value="ECO:0007669"/>
    <property type="project" value="InterPro"/>
</dbReference>
<accession>A0A0C1Y293</accession>
<dbReference type="InterPro" id="IPR029056">
    <property type="entry name" value="Ribokinase-like"/>
</dbReference>
<reference evidence="4 5" key="1">
    <citation type="submission" date="2014-12" db="EMBL/GenBank/DDBJ databases">
        <title>Denitrispirillum autotrophicum gen. nov., sp. nov., Denitrifying, Facultatively Autotrophic Bacteria Isolated from Rice Paddy Soil.</title>
        <authorList>
            <person name="Ishii S."/>
            <person name="Ashida N."/>
            <person name="Ohno H."/>
            <person name="Otsuka S."/>
            <person name="Yokota A."/>
            <person name="Senoo K."/>
        </authorList>
    </citation>
    <scope>NUCLEOTIDE SEQUENCE [LARGE SCALE GENOMIC DNA]</scope>
    <source>
        <strain evidence="4 5">TSA66</strain>
    </source>
</reference>
<comment type="caution">
    <text evidence="4">The sequence shown here is derived from an EMBL/GenBank/DDBJ whole genome shotgun (WGS) entry which is preliminary data.</text>
</comment>
<keyword evidence="5" id="KW-1185">Reference proteome</keyword>
<protein>
    <recommendedName>
        <fullName evidence="2">hydroxymethylpyrimidine kinase</fullName>
        <ecNumber evidence="2">2.7.1.49</ecNumber>
    </recommendedName>
</protein>
<dbReference type="OrthoDB" id="9810880at2"/>
<feature type="domain" description="Pyridoxamine kinase/Phosphomethylpyrimidine kinase" evidence="3">
    <location>
        <begin position="13"/>
        <end position="249"/>
    </location>
</feature>
<dbReference type="GO" id="GO:0009229">
    <property type="term" value="P:thiamine diphosphate biosynthetic process"/>
    <property type="evidence" value="ECO:0007669"/>
    <property type="project" value="UniProtKB-UniPathway"/>
</dbReference>
<evidence type="ECO:0000256" key="2">
    <source>
        <dbReference type="ARBA" id="ARBA00012135"/>
    </source>
</evidence>
<keyword evidence="4" id="KW-0418">Kinase</keyword>
<sequence>MKRPSVLIFAGSDPSGGAGLQADIQAVTALGAHPLTAITALTVQDNDRVFNVHPVPAGLVQQQAHALIDKIDIAAVKIGIVGNRENAEAVAATLRVMKQRRPDLHVVLDPVLASGHGDPLAADNAAQTIMPLLPEATLVTPNLPEASALCGGERRLDAQVETLLRYCPNVLIKGGHGTGPEVVNRWVTDGNQRAWTWPRLEGSFHGTGCTLASAIAALLASGKPMVEAIEAAQAYCHQALVAAYAVADGQRIPNRWVSLEDAV</sequence>
<dbReference type="GO" id="GO:0008902">
    <property type="term" value="F:hydroxymethylpyrimidine kinase activity"/>
    <property type="evidence" value="ECO:0007669"/>
    <property type="project" value="UniProtKB-EC"/>
</dbReference>
<evidence type="ECO:0000313" key="4">
    <source>
        <dbReference type="EMBL" id="KIF81193.1"/>
    </source>
</evidence>
<dbReference type="STRING" id="709839.TSA66_10820"/>
<name>A0A0C1Y293_9BURK</name>
<dbReference type="AlphaFoldDB" id="A0A0C1Y293"/>
<evidence type="ECO:0000256" key="1">
    <source>
        <dbReference type="ARBA" id="ARBA00004948"/>
    </source>
</evidence>